<name>A0A839TUW3_9BACL</name>
<dbReference type="EMBL" id="JACHXJ010000005">
    <property type="protein sequence ID" value="MBB3130636.1"/>
    <property type="molecule type" value="Genomic_DNA"/>
</dbReference>
<evidence type="ECO:0000313" key="2">
    <source>
        <dbReference type="EMBL" id="MBB3130636.1"/>
    </source>
</evidence>
<organism evidence="2 3">
    <name type="scientific">Paenibacillus rhizosphaerae</name>
    <dbReference type="NCBI Taxonomy" id="297318"/>
    <lineage>
        <taxon>Bacteria</taxon>
        <taxon>Bacillati</taxon>
        <taxon>Bacillota</taxon>
        <taxon>Bacilli</taxon>
        <taxon>Bacillales</taxon>
        <taxon>Paenibacillaceae</taxon>
        <taxon>Paenibacillus</taxon>
    </lineage>
</organism>
<gene>
    <name evidence="2" type="ORF">FHS19_005355</name>
</gene>
<reference evidence="2 3" key="1">
    <citation type="submission" date="2020-08" db="EMBL/GenBank/DDBJ databases">
        <title>Genomic Encyclopedia of Type Strains, Phase III (KMG-III): the genomes of soil and plant-associated and newly described type strains.</title>
        <authorList>
            <person name="Whitman W."/>
        </authorList>
    </citation>
    <scope>NUCLEOTIDE SEQUENCE [LARGE SCALE GENOMIC DNA]</scope>
    <source>
        <strain evidence="2 3">CECT 5831</strain>
    </source>
</reference>
<feature type="region of interest" description="Disordered" evidence="1">
    <location>
        <begin position="74"/>
        <end position="98"/>
    </location>
</feature>
<protein>
    <submittedName>
        <fullName evidence="2">Uncharacterized protein</fullName>
    </submittedName>
</protein>
<dbReference type="Proteomes" id="UP000517523">
    <property type="component" value="Unassembled WGS sequence"/>
</dbReference>
<dbReference type="AlphaFoldDB" id="A0A839TUW3"/>
<feature type="compositionally biased region" description="Polar residues" evidence="1">
    <location>
        <begin position="84"/>
        <end position="98"/>
    </location>
</feature>
<comment type="caution">
    <text evidence="2">The sequence shown here is derived from an EMBL/GenBank/DDBJ whole genome shotgun (WGS) entry which is preliminary data.</text>
</comment>
<accession>A0A839TUW3</accession>
<sequence length="98" mass="10811">MDVLPLVKSISYSSSGEFGNDNGYLLQDEEFKVALSEDPKQFTITLTDSVLNELLLNERGKFRMVISGLRDKAGNLSEEETRDVNISNVGPNPTSEGE</sequence>
<dbReference type="RefSeq" id="WP_183584745.1">
    <property type="nucleotide sequence ID" value="NZ_JACHXJ010000005.1"/>
</dbReference>
<evidence type="ECO:0000256" key="1">
    <source>
        <dbReference type="SAM" id="MobiDB-lite"/>
    </source>
</evidence>
<evidence type="ECO:0000313" key="3">
    <source>
        <dbReference type="Proteomes" id="UP000517523"/>
    </source>
</evidence>
<proteinExistence type="predicted"/>